<evidence type="ECO:0000313" key="3">
    <source>
        <dbReference type="Proteomes" id="UP000559182"/>
    </source>
</evidence>
<gene>
    <name evidence="2" type="ORF">FHU39_002106</name>
</gene>
<dbReference type="Proteomes" id="UP000559182">
    <property type="component" value="Unassembled WGS sequence"/>
</dbReference>
<evidence type="ECO:0000313" key="2">
    <source>
        <dbReference type="EMBL" id="MBB2892122.1"/>
    </source>
</evidence>
<name>A0A839NC14_9MICO</name>
<organism evidence="2 3">
    <name type="scientific">Flexivirga oryzae</name>
    <dbReference type="NCBI Taxonomy" id="1794944"/>
    <lineage>
        <taxon>Bacteria</taxon>
        <taxon>Bacillati</taxon>
        <taxon>Actinomycetota</taxon>
        <taxon>Actinomycetes</taxon>
        <taxon>Micrococcales</taxon>
        <taxon>Dermacoccaceae</taxon>
        <taxon>Flexivirga</taxon>
    </lineage>
</organism>
<reference evidence="2 3" key="1">
    <citation type="submission" date="2020-08" db="EMBL/GenBank/DDBJ databases">
        <title>Sequencing the genomes of 1000 actinobacteria strains.</title>
        <authorList>
            <person name="Klenk H.-P."/>
        </authorList>
    </citation>
    <scope>NUCLEOTIDE SEQUENCE [LARGE SCALE GENOMIC DNA]</scope>
    <source>
        <strain evidence="2 3">DSM 105369</strain>
    </source>
</reference>
<feature type="region of interest" description="Disordered" evidence="1">
    <location>
        <begin position="63"/>
        <end position="95"/>
    </location>
</feature>
<dbReference type="EMBL" id="JACHVQ010000001">
    <property type="protein sequence ID" value="MBB2892122.1"/>
    <property type="molecule type" value="Genomic_DNA"/>
</dbReference>
<sequence>MAPKRTPSLPAGSAAFAVYWDRATWDVSRSAYMADLDDLPKSPDSWIGWFQYAVKRHVRRSARSRAALEVSPPERNPSGSQKELKDAGKPLDGFTKTHVVPEELLDQVERAIVDDRIKAGRMISRSQFAREAVVAAIGETRSRRGRRGLPPAPDRLPNRPRSRA</sequence>
<proteinExistence type="predicted"/>
<feature type="region of interest" description="Disordered" evidence="1">
    <location>
        <begin position="137"/>
        <end position="164"/>
    </location>
</feature>
<accession>A0A839NC14</accession>
<keyword evidence="3" id="KW-1185">Reference proteome</keyword>
<evidence type="ECO:0000256" key="1">
    <source>
        <dbReference type="SAM" id="MobiDB-lite"/>
    </source>
</evidence>
<dbReference type="RefSeq" id="WP_183320278.1">
    <property type="nucleotide sequence ID" value="NZ_JACHVQ010000001.1"/>
</dbReference>
<protein>
    <submittedName>
        <fullName evidence="2">Uncharacterized protein</fullName>
    </submittedName>
</protein>
<dbReference type="AlphaFoldDB" id="A0A839NC14"/>
<comment type="caution">
    <text evidence="2">The sequence shown here is derived from an EMBL/GenBank/DDBJ whole genome shotgun (WGS) entry which is preliminary data.</text>
</comment>